<evidence type="ECO:0000313" key="2">
    <source>
        <dbReference type="EMBL" id="QHT86050.1"/>
    </source>
</evidence>
<reference evidence="2" key="1">
    <citation type="journal article" date="2020" name="Nature">
        <title>Giant virus diversity and host interactions through global metagenomics.</title>
        <authorList>
            <person name="Schulz F."/>
            <person name="Roux S."/>
            <person name="Paez-Espino D."/>
            <person name="Jungbluth S."/>
            <person name="Walsh D.A."/>
            <person name="Denef V.J."/>
            <person name="McMahon K.D."/>
            <person name="Konstantinidis K.T."/>
            <person name="Eloe-Fadrosh E.A."/>
            <person name="Kyrpides N.C."/>
            <person name="Woyke T."/>
        </authorList>
    </citation>
    <scope>NUCLEOTIDE SEQUENCE</scope>
    <source>
        <strain evidence="2">GVMAG-M-3300023184-184</strain>
    </source>
</reference>
<accession>A0A6C0I0B9</accession>
<dbReference type="PANTHER" id="PTHR24419:SF18">
    <property type="entry name" value="SERINE_THREONINE-PROTEIN KINASE HASPIN"/>
    <property type="match status" value="1"/>
</dbReference>
<dbReference type="GO" id="GO:0005737">
    <property type="term" value="C:cytoplasm"/>
    <property type="evidence" value="ECO:0007669"/>
    <property type="project" value="TreeGrafter"/>
</dbReference>
<organism evidence="2">
    <name type="scientific">viral metagenome</name>
    <dbReference type="NCBI Taxonomy" id="1070528"/>
    <lineage>
        <taxon>unclassified sequences</taxon>
        <taxon>metagenomes</taxon>
        <taxon>organismal metagenomes</taxon>
    </lineage>
</organism>
<evidence type="ECO:0000256" key="1">
    <source>
        <dbReference type="SAM" id="MobiDB-lite"/>
    </source>
</evidence>
<evidence type="ECO:0008006" key="3">
    <source>
        <dbReference type="Google" id="ProtNLM"/>
    </source>
</evidence>
<proteinExistence type="predicted"/>
<sequence>MSKYNIDFDVIEPLDLESLDKSCSSNTDNYSPFHIKNIQYYHPIYSLFKDGKNVNLENPVSLNHPYKIYDCQNVYSLQSKEPIQKSIFTKFAPLIDPLKFLIGKYKDVYDKIRRLPSTNSDSEYHEKLTSIHNASYVDNFFCYLSGQLVSSHNIIHGLEYYGSFLGIQEKYRMNIADDYDYLIESDHFNENKGKLYEIDEDNEEENNVLFAGNSRSNRGKLNIHNDTVISTISLGQDIQDVGNDSMECLEEFEVDNFEESEMKLENIDDDENSELNYSDEENDENEENEENDETEENEENVENEENEENEENDENDEDESTSFEPDPVLNAYFYNFPVQVICQEKCDGTLDELFSKKILDLDTSASALFQVIMTLLIYQKVYHFTHNDLHTQNIMYINTDIEYICYMYKKKYYRVPTYGRIFKIIDFGRAIYRFNGHLFCSDSFSNGGDGHTQYNCEPFLDEKKPRIDPNYSFDICRLGCSIYDYILDIEDELNRNTEKNALEATIIRWVSDDQDKNVLYKKSGEERYPNFKLYKMITRTVHRHLPEEQLKYSYFSQFECKKKEIKGISVIDIDGLPEYI</sequence>
<protein>
    <recommendedName>
        <fullName evidence="3">Protein kinase domain-containing protein</fullName>
    </recommendedName>
</protein>
<dbReference type="PANTHER" id="PTHR24419">
    <property type="entry name" value="INTERLEUKIN-1 RECEPTOR-ASSOCIATED KINASE"/>
    <property type="match status" value="1"/>
</dbReference>
<dbReference type="AlphaFoldDB" id="A0A6C0I0B9"/>
<feature type="compositionally biased region" description="Acidic residues" evidence="1">
    <location>
        <begin position="267"/>
        <end position="321"/>
    </location>
</feature>
<dbReference type="GO" id="GO:0072354">
    <property type="term" value="F:histone H3T3 kinase activity"/>
    <property type="evidence" value="ECO:0007669"/>
    <property type="project" value="TreeGrafter"/>
</dbReference>
<dbReference type="GO" id="GO:0035556">
    <property type="term" value="P:intracellular signal transduction"/>
    <property type="evidence" value="ECO:0007669"/>
    <property type="project" value="TreeGrafter"/>
</dbReference>
<name>A0A6C0I0B9_9ZZZZ</name>
<dbReference type="Gene3D" id="1.10.510.10">
    <property type="entry name" value="Transferase(Phosphotransferase) domain 1"/>
    <property type="match status" value="1"/>
</dbReference>
<dbReference type="SUPFAM" id="SSF56112">
    <property type="entry name" value="Protein kinase-like (PK-like)"/>
    <property type="match status" value="1"/>
</dbReference>
<dbReference type="EMBL" id="MN740057">
    <property type="protein sequence ID" value="QHT86050.1"/>
    <property type="molecule type" value="Genomic_DNA"/>
</dbReference>
<dbReference type="GO" id="GO:0005634">
    <property type="term" value="C:nucleus"/>
    <property type="evidence" value="ECO:0007669"/>
    <property type="project" value="TreeGrafter"/>
</dbReference>
<dbReference type="InterPro" id="IPR011009">
    <property type="entry name" value="Kinase-like_dom_sf"/>
</dbReference>
<dbReference type="GO" id="GO:0000278">
    <property type="term" value="P:mitotic cell cycle"/>
    <property type="evidence" value="ECO:0007669"/>
    <property type="project" value="TreeGrafter"/>
</dbReference>
<feature type="region of interest" description="Disordered" evidence="1">
    <location>
        <begin position="264"/>
        <end position="324"/>
    </location>
</feature>